<dbReference type="Pfam" id="PF01546">
    <property type="entry name" value="Peptidase_M20"/>
    <property type="match status" value="1"/>
</dbReference>
<dbReference type="SUPFAM" id="SSF53187">
    <property type="entry name" value="Zn-dependent exopeptidases"/>
    <property type="match status" value="1"/>
</dbReference>
<dbReference type="Gene3D" id="3.40.630.10">
    <property type="entry name" value="Zn peptidases"/>
    <property type="match status" value="1"/>
</dbReference>
<sequence length="545" mass="62782">MKEEIETLTKKLVSICSVNGSDGGEKAIADYIESYLQKIPYFRKHPDRIIIQPLKDDALQRRNVMALLLGEKDDNPHTLIWHGHMDTVGVDDYKSLKPYAFDPDALEKALHQMTLPKEMQADLDSGDYLFGRGALDMKSGDAVFLVLLKHLAENVSELSGNILLSINPVEENRHQGIIEETPILMSLKETYHLEYVAAINNDYTCPLYPDDPHHYVYMGTVGKLLPCFYIQGKETHVGQPFEGFDASRIAAKLVDRITLNTDFLDVYNDEYTLPPMVLKMKDLKDSYNVQTAFDSFVYFNYLVHNEEITETIPKFTKVAQEILDEELDYLNTQYQKFCRLTHTSYTPYTFHPKVYTFAQLKEKYLETFDHDHYSELEKIAAILNERGEDQREIPISMVKSMLNELAINDPVIVLYFAAPYCPHNTLKDEDGQEKALKDKLTQMVKNFGEKVHLDYKVLQFFPSLSDSSYIKIDDSNESITALQENFPAMKYLYNLDTTTMKALNIPALDFGVYGKDAHKWMERVYKPYSFEVLPQLILEAVHTLL</sequence>
<evidence type="ECO:0000313" key="2">
    <source>
        <dbReference type="Proteomes" id="UP000268059"/>
    </source>
</evidence>
<accession>A0A3G9J9J1</accession>
<gene>
    <name evidence="1" type="primary">rocB</name>
    <name evidence="1" type="ORF">SG0102_28010</name>
</gene>
<dbReference type="GO" id="GO:0016787">
    <property type="term" value="F:hydrolase activity"/>
    <property type="evidence" value="ECO:0007669"/>
    <property type="project" value="InterPro"/>
</dbReference>
<keyword evidence="2" id="KW-1185">Reference proteome</keyword>
<dbReference type="OrthoDB" id="9815360at2"/>
<dbReference type="RefSeq" id="WP_125120553.1">
    <property type="nucleotide sequence ID" value="NZ_AP019309.1"/>
</dbReference>
<dbReference type="InParanoid" id="A0A3G9J9J1"/>
<dbReference type="KEGG" id="ebm:SG0102_28010"/>
<dbReference type="PANTHER" id="PTHR43808:SF27">
    <property type="entry name" value="PROTEIN ROCB"/>
    <property type="match status" value="1"/>
</dbReference>
<protein>
    <submittedName>
        <fullName evidence="1">Peptidase M20</fullName>
    </submittedName>
</protein>
<reference evidence="1 2" key="1">
    <citation type="submission" date="2018-11" db="EMBL/GenBank/DDBJ databases">
        <title>Novel Erysipelotrichaceae bacterium isolated from small intestine of a swine.</title>
        <authorList>
            <person name="Kim J.S."/>
            <person name="Choe H."/>
            <person name="Lee Y.R."/>
            <person name="Kim K.M."/>
            <person name="Park D.S."/>
        </authorList>
    </citation>
    <scope>NUCLEOTIDE SEQUENCE [LARGE SCALE GENOMIC DNA]</scope>
    <source>
        <strain evidence="1 2">SG0102</strain>
    </source>
</reference>
<organism evidence="1 2">
    <name type="scientific">Intestinibaculum porci</name>
    <dbReference type="NCBI Taxonomy" id="2487118"/>
    <lineage>
        <taxon>Bacteria</taxon>
        <taxon>Bacillati</taxon>
        <taxon>Bacillota</taxon>
        <taxon>Erysipelotrichia</taxon>
        <taxon>Erysipelotrichales</taxon>
        <taxon>Erysipelotrichaceae</taxon>
        <taxon>Intestinibaculum</taxon>
    </lineage>
</organism>
<name>A0A3G9J9J1_9FIRM</name>
<dbReference type="EMBL" id="AP019309">
    <property type="protein sequence ID" value="BBH27867.1"/>
    <property type="molecule type" value="Genomic_DNA"/>
</dbReference>
<dbReference type="FunCoup" id="A0A3G9J9J1">
    <property type="interactions" value="12"/>
</dbReference>
<dbReference type="Proteomes" id="UP000268059">
    <property type="component" value="Chromosome"/>
</dbReference>
<dbReference type="InterPro" id="IPR050072">
    <property type="entry name" value="Peptidase_M20A"/>
</dbReference>
<proteinExistence type="predicted"/>
<dbReference type="InterPro" id="IPR002933">
    <property type="entry name" value="Peptidase_M20"/>
</dbReference>
<dbReference type="PIRSF" id="PIRSF010386">
    <property type="entry name" value="RocB"/>
    <property type="match status" value="1"/>
</dbReference>
<evidence type="ECO:0000313" key="1">
    <source>
        <dbReference type="EMBL" id="BBH27867.1"/>
    </source>
</evidence>
<dbReference type="PANTHER" id="PTHR43808">
    <property type="entry name" value="ACETYLORNITHINE DEACETYLASE"/>
    <property type="match status" value="1"/>
</dbReference>
<dbReference type="InterPro" id="IPR012166">
    <property type="entry name" value="Uncharacterised_RocB"/>
</dbReference>
<dbReference type="AlphaFoldDB" id="A0A3G9J9J1"/>